<geneLocation type="chloroplast" evidence="4"/>
<dbReference type="GO" id="GO:0005763">
    <property type="term" value="C:mitochondrial small ribosomal subunit"/>
    <property type="evidence" value="ECO:0007669"/>
    <property type="project" value="TreeGrafter"/>
</dbReference>
<keyword evidence="3 4" id="KW-0689">Ribosomal protein</keyword>
<keyword evidence="3" id="KW-0687">Ribonucleoprotein</keyword>
<reference evidence="4" key="1">
    <citation type="journal article" date="2019" name="Mol. Phylogenet. Evol.">
        <title>Plastid phylogenomic insights into the evolution of Caryophyllales.</title>
        <authorList>
            <person name="Yao G."/>
            <person name="Jin J.J."/>
            <person name="Li H.T."/>
            <person name="Yang J.B."/>
            <person name="Shiva Mandala V."/>
            <person name="Croley M."/>
            <person name="Mostow R."/>
            <person name="Douglas N.A."/>
            <person name="Chase M.W."/>
            <person name="Christenhusz M.J."/>
            <person name="Soltis D.E."/>
            <person name="Soltis P.S."/>
            <person name="Smith S.A."/>
            <person name="Brockington S.F."/>
            <person name="Moore M.J."/>
            <person name="Yi T.S."/>
            <person name="Li D.Z."/>
        </authorList>
    </citation>
    <scope>NUCLEOTIDE SEQUENCE</scope>
</reference>
<dbReference type="SUPFAM" id="SSF52313">
    <property type="entry name" value="Ribosomal protein S2"/>
    <property type="match status" value="1"/>
</dbReference>
<proteinExistence type="inferred from homology"/>
<comment type="similarity">
    <text evidence="1 3">Belongs to the universal ribosomal protein uS2 family.</text>
</comment>
<dbReference type="GO" id="GO:0009507">
    <property type="term" value="C:chloroplast"/>
    <property type="evidence" value="ECO:0007669"/>
    <property type="project" value="UniProtKB-SubCell"/>
</dbReference>
<keyword evidence="4" id="KW-0150">Chloroplast</keyword>
<dbReference type="PANTHER" id="PTHR12534">
    <property type="entry name" value="30S RIBOSOMAL PROTEIN S2 PROKARYOTIC AND ORGANELLAR"/>
    <property type="match status" value="1"/>
</dbReference>
<organism evidence="4">
    <name type="scientific">Hypertelis spergulacea</name>
    <dbReference type="NCBI Taxonomy" id="764270"/>
    <lineage>
        <taxon>Eukaryota</taxon>
        <taxon>Viridiplantae</taxon>
        <taxon>Streptophyta</taxon>
        <taxon>Embryophyta</taxon>
        <taxon>Tracheophyta</taxon>
        <taxon>Spermatophyta</taxon>
        <taxon>Magnoliopsida</taxon>
        <taxon>eudicotyledons</taxon>
        <taxon>Gunneridae</taxon>
        <taxon>Pentapetalae</taxon>
        <taxon>Caryophyllales</taxon>
        <taxon>Molluginaceae</taxon>
        <taxon>Hypertelis</taxon>
    </lineage>
</organism>
<evidence type="ECO:0000256" key="3">
    <source>
        <dbReference type="HAMAP-Rule" id="MF_00291"/>
    </source>
</evidence>
<dbReference type="PANTHER" id="PTHR12534:SF0">
    <property type="entry name" value="SMALL RIBOSOMAL SUBUNIT PROTEIN US2M"/>
    <property type="match status" value="1"/>
</dbReference>
<dbReference type="GO" id="GO:0006412">
    <property type="term" value="P:translation"/>
    <property type="evidence" value="ECO:0007669"/>
    <property type="project" value="UniProtKB-UniRule"/>
</dbReference>
<sequence>MTRRYWNINLQEMMKMSLYMGKKITKRHPNMVPPYICARFKGRYLINLTQTARFLSAACDSLFDAARDETGEILFIAPPKPRKITSLITRAARRARCHYINSKWLRGMLTNWSTTSNRLIQMRNIRIDQSTGRLARLSKRDAALQKKELAYLEKHMTGIQYMERLPAIAIIVDQKQNYLALRECRLAGIGSICLVDTDCDPLLADISIPTNTRSLLALRFILNKFVFAIDAGYAQATGPKKRYHTKRSKNRNLGRPR</sequence>
<gene>
    <name evidence="3 4" type="primary">rps2</name>
</gene>
<dbReference type="CDD" id="cd01425">
    <property type="entry name" value="RPS2"/>
    <property type="match status" value="1"/>
</dbReference>
<dbReference type="NCBIfam" id="TIGR01011">
    <property type="entry name" value="rpsB_bact"/>
    <property type="match status" value="1"/>
</dbReference>
<dbReference type="EMBL" id="MH286352">
    <property type="protein sequence ID" value="QBE88765.1"/>
    <property type="molecule type" value="Genomic_DNA"/>
</dbReference>
<evidence type="ECO:0000313" key="4">
    <source>
        <dbReference type="EMBL" id="QBE88765.1"/>
    </source>
</evidence>
<dbReference type="GO" id="GO:0003735">
    <property type="term" value="F:structural constituent of ribosome"/>
    <property type="evidence" value="ECO:0007669"/>
    <property type="project" value="InterPro"/>
</dbReference>
<comment type="subcellular location">
    <subcellularLocation>
        <location evidence="3">Plastid</location>
        <location evidence="3">Chloroplast</location>
    </subcellularLocation>
</comment>
<dbReference type="Gene3D" id="1.10.287.610">
    <property type="entry name" value="Helix hairpin bin"/>
    <property type="match status" value="1"/>
</dbReference>
<dbReference type="HAMAP" id="MF_00291_B">
    <property type="entry name" value="Ribosomal_uS2_B"/>
    <property type="match status" value="1"/>
</dbReference>
<accession>A0A411L8V0</accession>
<dbReference type="AlphaFoldDB" id="A0A411L8V0"/>
<dbReference type="InterPro" id="IPR023591">
    <property type="entry name" value="Ribosomal_uS2_flav_dom_sf"/>
</dbReference>
<dbReference type="Gene3D" id="3.40.50.10490">
    <property type="entry name" value="Glucose-6-phosphate isomerase like protein, domain 1"/>
    <property type="match status" value="1"/>
</dbReference>
<evidence type="ECO:0000256" key="1">
    <source>
        <dbReference type="ARBA" id="ARBA00006242"/>
    </source>
</evidence>
<dbReference type="InterPro" id="IPR001865">
    <property type="entry name" value="Ribosomal_uS2"/>
</dbReference>
<dbReference type="Pfam" id="PF00318">
    <property type="entry name" value="Ribosomal_S2"/>
    <property type="match status" value="1"/>
</dbReference>
<evidence type="ECO:0000256" key="2">
    <source>
        <dbReference type="ARBA" id="ARBA00035155"/>
    </source>
</evidence>
<dbReference type="InterPro" id="IPR005706">
    <property type="entry name" value="Ribosomal_uS2_bac/mit/plastid"/>
</dbReference>
<protein>
    <recommendedName>
        <fullName evidence="2 3">Small ribosomal subunit protein uS2c</fullName>
    </recommendedName>
</protein>
<name>A0A411L8V0_9CARY</name>
<dbReference type="PRINTS" id="PR00395">
    <property type="entry name" value="RIBOSOMALS2"/>
</dbReference>
<keyword evidence="4" id="KW-0934">Plastid</keyword>